<evidence type="ECO:0000313" key="3">
    <source>
        <dbReference type="Proteomes" id="UP000266861"/>
    </source>
</evidence>
<dbReference type="OrthoDB" id="550575at2759"/>
<dbReference type="PANTHER" id="PTHR13318">
    <property type="entry name" value="PARTNER OF PAIRED, ISOFORM B-RELATED"/>
    <property type="match status" value="1"/>
</dbReference>
<keyword evidence="3" id="KW-1185">Reference proteome</keyword>
<dbReference type="InterPro" id="IPR006553">
    <property type="entry name" value="Leu-rich_rpt_Cys-con_subtyp"/>
</dbReference>
<proteinExistence type="predicted"/>
<dbReference type="Pfam" id="PF25372">
    <property type="entry name" value="DUF7885"/>
    <property type="match status" value="1"/>
</dbReference>
<evidence type="ECO:0000259" key="1">
    <source>
        <dbReference type="Pfam" id="PF25372"/>
    </source>
</evidence>
<dbReference type="GO" id="GO:0019005">
    <property type="term" value="C:SCF ubiquitin ligase complex"/>
    <property type="evidence" value="ECO:0007669"/>
    <property type="project" value="TreeGrafter"/>
</dbReference>
<feature type="domain" description="F-box/LRR-repeat protein 15-like leucin rich repeat" evidence="1">
    <location>
        <begin position="256"/>
        <end position="385"/>
    </location>
</feature>
<protein>
    <recommendedName>
        <fullName evidence="1">F-box/LRR-repeat protein 15-like leucin rich repeat domain-containing protein</fullName>
    </recommendedName>
</protein>
<dbReference type="STRING" id="1348612.A0A397JFZ4"/>
<reference evidence="2 3" key="1">
    <citation type="submission" date="2018-08" db="EMBL/GenBank/DDBJ databases">
        <title>Genome and evolution of the arbuscular mycorrhizal fungus Diversispora epigaea (formerly Glomus versiforme) and its bacterial endosymbionts.</title>
        <authorList>
            <person name="Sun X."/>
            <person name="Fei Z."/>
            <person name="Harrison M."/>
        </authorList>
    </citation>
    <scope>NUCLEOTIDE SEQUENCE [LARGE SCALE GENOMIC DNA]</scope>
    <source>
        <strain evidence="2 3">IT104</strain>
    </source>
</reference>
<dbReference type="PANTHER" id="PTHR13318:SF190">
    <property type="entry name" value="PARTNER OF PAIRED, ISOFORM B"/>
    <property type="match status" value="1"/>
</dbReference>
<dbReference type="SUPFAM" id="SSF52047">
    <property type="entry name" value="RNI-like"/>
    <property type="match status" value="1"/>
</dbReference>
<dbReference type="GO" id="GO:0031146">
    <property type="term" value="P:SCF-dependent proteasomal ubiquitin-dependent protein catabolic process"/>
    <property type="evidence" value="ECO:0007669"/>
    <property type="project" value="TreeGrafter"/>
</dbReference>
<dbReference type="InterPro" id="IPR032675">
    <property type="entry name" value="LRR_dom_sf"/>
</dbReference>
<dbReference type="Gene3D" id="3.80.10.10">
    <property type="entry name" value="Ribonuclease Inhibitor"/>
    <property type="match status" value="2"/>
</dbReference>
<comment type="caution">
    <text evidence="2">The sequence shown here is derived from an EMBL/GenBank/DDBJ whole genome shotgun (WGS) entry which is preliminary data.</text>
</comment>
<dbReference type="InterPro" id="IPR057207">
    <property type="entry name" value="FBXL15_LRR"/>
</dbReference>
<evidence type="ECO:0000313" key="2">
    <source>
        <dbReference type="EMBL" id="RHZ87265.1"/>
    </source>
</evidence>
<dbReference type="Proteomes" id="UP000266861">
    <property type="component" value="Unassembled WGS sequence"/>
</dbReference>
<accession>A0A397JFZ4</accession>
<dbReference type="AlphaFoldDB" id="A0A397JFZ4"/>
<organism evidence="2 3">
    <name type="scientific">Diversispora epigaea</name>
    <dbReference type="NCBI Taxonomy" id="1348612"/>
    <lineage>
        <taxon>Eukaryota</taxon>
        <taxon>Fungi</taxon>
        <taxon>Fungi incertae sedis</taxon>
        <taxon>Mucoromycota</taxon>
        <taxon>Glomeromycotina</taxon>
        <taxon>Glomeromycetes</taxon>
        <taxon>Diversisporales</taxon>
        <taxon>Diversisporaceae</taxon>
        <taxon>Diversispora</taxon>
    </lineage>
</organism>
<name>A0A397JFZ4_9GLOM</name>
<sequence>MALALPELLTKIFNFLAEDKALYPALFVSRLWSMCSGSILWRNIELIGSRNFGEKYEIQLKKFMGFLDRNTKPVYASSVRYLKIRHYYHELSNKVIKKIIESFPNIIHLDFKRCSGFNDRALIKISRAYPNLIYLNVFNNGNLTDNSIIELARGCPKLQNLEISWGGDITDRSIYEIARSCHGLRHLGISGGKNCITDKSIREITRFNPNIQSLNFNYCKKLTDSTIYTLVGSYPDLRKLNLSDCEEISNIGIRQIARCHNLEHLALNSLEFLNDETICIIVQSCPNIRYLNLEFCCVTDTAVEAIAQSCRNMEYLNLYGSESITDKSISKLVKMCSKIRDLELGFCELITDIAIKDIAHNLSDLKYLGLKYCIKISKEALDILNPDLDISGYYTIPSAL</sequence>
<gene>
    <name evidence="2" type="ORF">Glove_38g73</name>
</gene>
<dbReference type="EMBL" id="PQFF01000036">
    <property type="protein sequence ID" value="RHZ87265.1"/>
    <property type="molecule type" value="Genomic_DNA"/>
</dbReference>
<dbReference type="SMART" id="SM00367">
    <property type="entry name" value="LRR_CC"/>
    <property type="match status" value="11"/>
</dbReference>